<accession>A0AAW9HEN5</accession>
<sequence>MKKSLTSFGSAALVAALAGVGLLLPATAGATNTQLTFNVRSLTGGAVNCQGEDTCVEKIGDVAHVTYTVQTTPLVVSSDRIQTARGTSIFVPAVLENVKLTLTSVPDKAWEVAEQSDPRITTTTPVKPVDQPLPVIEVKRNSEGELESPLNGGLVSSDVTNPELGVWRIPAGTAKAGDAPSYFGYNGPVKNMELYDEYTFGVNEPGVYTIKVEGDVTVQSELTVLPIRATNKLWKCSQEGGGPGSWDEGCQPLTDYDWGQMDELPKYSLTDAATNNFLAGHHTPAGLTGSTQCIVTGESGRADLIGTDTGESQAVHNLYSQVFALRYNPAVTYYLSGVNEDGCDQAAAVVKVCAKPAPEDKKPGAPDASGEDAPIIPGAKPTAPGTPGTQPTAPGTEPTTPETPDSGTPGTPGTQPTTPGAPDNSETPGDHAPSTPDGDTPTTPGTPSTPGIPSESPTVPSTPGDQPSTPSTTPTTPGNQTPETPGTSGTPEAPGTPAGTPATENPGTNPSEGPQLTKKRTQPQLQRTGASAAFGLAAAAVLLLVGIPVVTRSRAKRTA</sequence>
<evidence type="ECO:0000313" key="5">
    <source>
        <dbReference type="EMBL" id="MDY5146172.1"/>
    </source>
</evidence>
<feature type="transmembrane region" description="Helical" evidence="2">
    <location>
        <begin position="529"/>
        <end position="550"/>
    </location>
</feature>
<dbReference type="EMBL" id="JAWNFY010000008">
    <property type="protein sequence ID" value="MDY5146172.1"/>
    <property type="molecule type" value="Genomic_DNA"/>
</dbReference>
<dbReference type="AlphaFoldDB" id="A0AAW9HEN5"/>
<evidence type="ECO:0000313" key="7">
    <source>
        <dbReference type="Proteomes" id="UP001288320"/>
    </source>
</evidence>
<evidence type="ECO:0000256" key="3">
    <source>
        <dbReference type="SAM" id="SignalP"/>
    </source>
</evidence>
<reference evidence="4 6" key="1">
    <citation type="submission" date="2023-10" db="EMBL/GenBank/DDBJ databases">
        <title>Whole Genome based description of the genera Actinobaculum and Actinotignum reveals a complex phylogenetic relationship within the species included in the genus Actinotignum.</title>
        <authorList>
            <person name="Jensen C.S."/>
            <person name="Dargis R."/>
            <person name="Kemp M."/>
            <person name="Christensen J.J."/>
        </authorList>
    </citation>
    <scope>NUCLEOTIDE SEQUENCE</scope>
    <source>
        <strain evidence="5 6">SLA_B089</strain>
        <strain evidence="4">SLA_B245</strain>
    </source>
</reference>
<evidence type="ECO:0000313" key="4">
    <source>
        <dbReference type="EMBL" id="MDY5141148.1"/>
    </source>
</evidence>
<organism evidence="4 7">
    <name type="scientific">Actinotignum timonense</name>
    <dbReference type="NCBI Taxonomy" id="1870995"/>
    <lineage>
        <taxon>Bacteria</taxon>
        <taxon>Bacillati</taxon>
        <taxon>Actinomycetota</taxon>
        <taxon>Actinomycetes</taxon>
        <taxon>Actinomycetales</taxon>
        <taxon>Actinomycetaceae</taxon>
        <taxon>Actinotignum</taxon>
    </lineage>
</organism>
<dbReference type="Proteomes" id="UP001288320">
    <property type="component" value="Unassembled WGS sequence"/>
</dbReference>
<dbReference type="PRINTS" id="PR01217">
    <property type="entry name" value="PRICHEXTENSN"/>
</dbReference>
<feature type="compositionally biased region" description="Low complexity" evidence="1">
    <location>
        <begin position="433"/>
        <end position="508"/>
    </location>
</feature>
<evidence type="ECO:0000256" key="2">
    <source>
        <dbReference type="SAM" id="Phobius"/>
    </source>
</evidence>
<feature type="chain" id="PRO_5043835781" evidence="3">
    <location>
        <begin position="31"/>
        <end position="559"/>
    </location>
</feature>
<feature type="region of interest" description="Disordered" evidence="1">
    <location>
        <begin position="357"/>
        <end position="527"/>
    </location>
</feature>
<dbReference type="Proteomes" id="UP001284901">
    <property type="component" value="Unassembled WGS sequence"/>
</dbReference>
<comment type="caution">
    <text evidence="4">The sequence shown here is derived from an EMBL/GenBank/DDBJ whole genome shotgun (WGS) entry which is preliminary data.</text>
</comment>
<feature type="compositionally biased region" description="Low complexity" evidence="1">
    <location>
        <begin position="377"/>
        <end position="422"/>
    </location>
</feature>
<dbReference type="EMBL" id="JAWNFV010000016">
    <property type="protein sequence ID" value="MDY5141148.1"/>
    <property type="molecule type" value="Genomic_DNA"/>
</dbReference>
<proteinExistence type="predicted"/>
<dbReference type="RefSeq" id="WP_159454987.1">
    <property type="nucleotide sequence ID" value="NZ_CAUPFC010000003.1"/>
</dbReference>
<evidence type="ECO:0000313" key="6">
    <source>
        <dbReference type="Proteomes" id="UP001284901"/>
    </source>
</evidence>
<keyword evidence="2" id="KW-1133">Transmembrane helix</keyword>
<evidence type="ECO:0000256" key="1">
    <source>
        <dbReference type="SAM" id="MobiDB-lite"/>
    </source>
</evidence>
<feature type="signal peptide" evidence="3">
    <location>
        <begin position="1"/>
        <end position="30"/>
    </location>
</feature>
<keyword evidence="3" id="KW-0732">Signal</keyword>
<keyword evidence="2" id="KW-0812">Transmembrane</keyword>
<keyword evidence="2" id="KW-0472">Membrane</keyword>
<keyword evidence="6" id="KW-1185">Reference proteome</keyword>
<dbReference type="GeneID" id="92812866"/>
<protein>
    <submittedName>
        <fullName evidence="4">Uncharacterized protein</fullName>
    </submittedName>
</protein>
<name>A0AAW9HEN5_9ACTO</name>
<gene>
    <name evidence="4" type="ORF">R6G74_07510</name>
    <name evidence="5" type="ORF">R6P33_03920</name>
</gene>